<dbReference type="GO" id="GO:0003700">
    <property type="term" value="F:DNA-binding transcription factor activity"/>
    <property type="evidence" value="ECO:0007669"/>
    <property type="project" value="InterPro"/>
</dbReference>
<sequence>MTPPRARPTVNPKLKDPLADRFCEAVLTLRTVEECYRFFEDVATVGEIKAMAQRLEIARLLFAGHTYDEVARRTHASSATISRVRRFLEYGADGYRLVLTRLGVRPASR</sequence>
<proteinExistence type="predicted"/>
<reference evidence="3 4" key="1">
    <citation type="journal article" date="2019" name="Nat. Microbiol.">
        <title>Mediterranean grassland soil C-N compound turnover is dependent on rainfall and depth, and is mediated by genomically divergent microorganisms.</title>
        <authorList>
            <person name="Diamond S."/>
            <person name="Andeer P.F."/>
            <person name="Li Z."/>
            <person name="Crits-Christoph A."/>
            <person name="Burstein D."/>
            <person name="Anantharaman K."/>
            <person name="Lane K.R."/>
            <person name="Thomas B.C."/>
            <person name="Pan C."/>
            <person name="Northen T.R."/>
            <person name="Banfield J.F."/>
        </authorList>
    </citation>
    <scope>NUCLEOTIDE SEQUENCE [LARGE SCALE GENOMIC DNA]</scope>
    <source>
        <strain evidence="2">NP_1</strain>
        <strain evidence="1">NP_2</strain>
    </source>
</reference>
<gene>
    <name evidence="2" type="ORF">E6G98_01715</name>
    <name evidence="1" type="ORF">E6G99_09540</name>
</gene>
<evidence type="ECO:0000313" key="3">
    <source>
        <dbReference type="Proteomes" id="UP000315217"/>
    </source>
</evidence>
<dbReference type="SUPFAM" id="SSF48295">
    <property type="entry name" value="TrpR-like"/>
    <property type="match status" value="1"/>
</dbReference>
<comment type="caution">
    <text evidence="2">The sequence shown here is derived from an EMBL/GenBank/DDBJ whole genome shotgun (WGS) entry which is preliminary data.</text>
</comment>
<dbReference type="PIRSF" id="PIRSF012508">
    <property type="entry name" value="YerC"/>
    <property type="match status" value="1"/>
</dbReference>
<evidence type="ECO:0000313" key="2">
    <source>
        <dbReference type="EMBL" id="TMJ12917.1"/>
    </source>
</evidence>
<dbReference type="PANTHER" id="PTHR40080">
    <property type="entry name" value="LMO1763 PROTEIN"/>
    <property type="match status" value="1"/>
</dbReference>
<dbReference type="EMBL" id="VBAI01000013">
    <property type="protein sequence ID" value="TMJ12917.1"/>
    <property type="molecule type" value="Genomic_DNA"/>
</dbReference>
<dbReference type="GO" id="GO:0043565">
    <property type="term" value="F:sequence-specific DNA binding"/>
    <property type="evidence" value="ECO:0007669"/>
    <property type="project" value="InterPro"/>
</dbReference>
<dbReference type="InterPro" id="IPR013368">
    <property type="entry name" value="YecD_YerC"/>
</dbReference>
<dbReference type="InterPro" id="IPR000831">
    <property type="entry name" value="Trp_repress"/>
</dbReference>
<dbReference type="PANTHER" id="PTHR40080:SF1">
    <property type="entry name" value="TRPR-LIKE PROTEIN YERC_YECD"/>
    <property type="match status" value="1"/>
</dbReference>
<name>A0A537LZ99_9BACT</name>
<evidence type="ECO:0008006" key="5">
    <source>
        <dbReference type="Google" id="ProtNLM"/>
    </source>
</evidence>
<protein>
    <recommendedName>
        <fullName evidence="5">DNA-binding transcriptional regulator</fullName>
    </recommendedName>
</protein>
<dbReference type="Proteomes" id="UP000318661">
    <property type="component" value="Unassembled WGS sequence"/>
</dbReference>
<dbReference type="EMBL" id="VBAJ01000237">
    <property type="protein sequence ID" value="TMJ05856.1"/>
    <property type="molecule type" value="Genomic_DNA"/>
</dbReference>
<accession>A0A537LZ99</accession>
<evidence type="ECO:0000313" key="4">
    <source>
        <dbReference type="Proteomes" id="UP000318661"/>
    </source>
</evidence>
<organism evidence="2 3">
    <name type="scientific">Candidatus Segetimicrobium genomatis</name>
    <dbReference type="NCBI Taxonomy" id="2569760"/>
    <lineage>
        <taxon>Bacteria</taxon>
        <taxon>Bacillati</taxon>
        <taxon>Candidatus Sysuimicrobiota</taxon>
        <taxon>Candidatus Sysuimicrobiia</taxon>
        <taxon>Candidatus Sysuimicrobiales</taxon>
        <taxon>Candidatus Segetimicrobiaceae</taxon>
        <taxon>Candidatus Segetimicrobium</taxon>
    </lineage>
</organism>
<dbReference type="InterPro" id="IPR038116">
    <property type="entry name" value="TrpR-like_sf"/>
</dbReference>
<dbReference type="Pfam" id="PF01371">
    <property type="entry name" value="Trp_repressor"/>
    <property type="match status" value="1"/>
</dbReference>
<dbReference type="InterPro" id="IPR010921">
    <property type="entry name" value="Trp_repressor/repl_initiator"/>
</dbReference>
<dbReference type="Gene3D" id="1.10.1270.10">
    <property type="entry name" value="TrpR-like"/>
    <property type="match status" value="1"/>
</dbReference>
<evidence type="ECO:0000313" key="1">
    <source>
        <dbReference type="EMBL" id="TMJ05856.1"/>
    </source>
</evidence>
<dbReference type="Proteomes" id="UP000315217">
    <property type="component" value="Unassembled WGS sequence"/>
</dbReference>
<dbReference type="AlphaFoldDB" id="A0A537LZ99"/>
<dbReference type="NCBIfam" id="TIGR02531">
    <property type="entry name" value="yecD_yerC"/>
    <property type="match status" value="1"/>
</dbReference>